<dbReference type="Gene3D" id="4.10.60.10">
    <property type="entry name" value="Zinc finger, CCHC-type"/>
    <property type="match status" value="1"/>
</dbReference>
<feature type="region of interest" description="Disordered" evidence="1">
    <location>
        <begin position="277"/>
        <end position="311"/>
    </location>
</feature>
<gene>
    <name evidence="4" type="ORF">ABMA28_000949</name>
    <name evidence="3" type="ORF">ABMA28_009111</name>
</gene>
<evidence type="ECO:0000256" key="1">
    <source>
        <dbReference type="SAM" id="MobiDB-lite"/>
    </source>
</evidence>
<dbReference type="InterPro" id="IPR005162">
    <property type="entry name" value="Retrotrans_gag_dom"/>
</dbReference>
<dbReference type="EMBL" id="JBEDNZ010000023">
    <property type="protein sequence ID" value="KAL0811661.1"/>
    <property type="molecule type" value="Genomic_DNA"/>
</dbReference>
<dbReference type="SMART" id="SM00343">
    <property type="entry name" value="ZnF_C2HC"/>
    <property type="match status" value="2"/>
</dbReference>
<comment type="caution">
    <text evidence="3">The sequence shown here is derived from an EMBL/GenBank/DDBJ whole genome shotgun (WGS) entry which is preliminary data.</text>
</comment>
<dbReference type="InterPro" id="IPR001878">
    <property type="entry name" value="Znf_CCHC"/>
</dbReference>
<feature type="compositionally biased region" description="Polar residues" evidence="1">
    <location>
        <begin position="279"/>
        <end position="303"/>
    </location>
</feature>
<evidence type="ECO:0000259" key="2">
    <source>
        <dbReference type="SMART" id="SM00343"/>
    </source>
</evidence>
<accession>A0ABD0SC81</accession>
<dbReference type="InterPro" id="IPR036875">
    <property type="entry name" value="Znf_CCHC_sf"/>
</dbReference>
<proteinExistence type="predicted"/>
<dbReference type="PANTHER" id="PTHR33223">
    <property type="entry name" value="CCHC-TYPE DOMAIN-CONTAINING PROTEIN"/>
    <property type="match status" value="1"/>
</dbReference>
<dbReference type="SUPFAM" id="SSF57756">
    <property type="entry name" value="Retrovirus zinc finger-like domains"/>
    <property type="match status" value="1"/>
</dbReference>
<dbReference type="EMBL" id="JBEDNZ010000010">
    <property type="protein sequence ID" value="KAL0832784.1"/>
    <property type="molecule type" value="Genomic_DNA"/>
</dbReference>
<sequence length="311" mass="35310">MSVKSEVSEKITLSVLTKFIKTYNGDRESLPAFLTNCDNAMSLATPDQQNVLCKFIISQLEGKAQVVCSLKTFSTWDEIKKFLKSTFGEKKHSTHLLVDLQNCKQSINEDVTNYSLRIEQILTRIQSDIHNSCKDSKELLGRIAAMEDLALNTFLLGLNSNISTIVRCRNPSTLNEAVQHALQEEKLFNLTKSSTPKSPKQCSICNKFGHISSNCYFNKNPSRSNSQTHNSFHLNSNSKPNPNNHNNFNRISCNYCKNLGHTIDQCRKRQYNMARRENNNSAQRDQQIPRPSTSNVKHCTITESQDDDNLN</sequence>
<evidence type="ECO:0000313" key="5">
    <source>
        <dbReference type="Proteomes" id="UP001549921"/>
    </source>
</evidence>
<name>A0ABD0SC81_LOXSC</name>
<reference evidence="3 5" key="1">
    <citation type="submission" date="2024-06" db="EMBL/GenBank/DDBJ databases">
        <title>A chromosome-level genome assembly of beet webworm, Loxostege sticticalis.</title>
        <authorList>
            <person name="Zhang Y."/>
        </authorList>
    </citation>
    <scope>NUCLEOTIDE SEQUENCE [LARGE SCALE GENOMIC DNA]</scope>
    <source>
        <strain evidence="3">AQ028</strain>
        <tissue evidence="3">Male pupae</tissue>
    </source>
</reference>
<evidence type="ECO:0000313" key="3">
    <source>
        <dbReference type="EMBL" id="KAL0811661.1"/>
    </source>
</evidence>
<protein>
    <recommendedName>
        <fullName evidence="2">CCHC-type domain-containing protein</fullName>
    </recommendedName>
</protein>
<dbReference type="PANTHER" id="PTHR33223:SF6">
    <property type="entry name" value="CCHC-TYPE DOMAIN-CONTAINING PROTEIN"/>
    <property type="match status" value="1"/>
</dbReference>
<feature type="domain" description="CCHC-type" evidence="2">
    <location>
        <begin position="252"/>
        <end position="268"/>
    </location>
</feature>
<feature type="domain" description="CCHC-type" evidence="2">
    <location>
        <begin position="201"/>
        <end position="217"/>
    </location>
</feature>
<dbReference type="Proteomes" id="UP001549921">
    <property type="component" value="Unassembled WGS sequence"/>
</dbReference>
<evidence type="ECO:0000313" key="4">
    <source>
        <dbReference type="EMBL" id="KAL0832784.1"/>
    </source>
</evidence>
<dbReference type="AlphaFoldDB" id="A0ABD0SC81"/>
<dbReference type="Pfam" id="PF03732">
    <property type="entry name" value="Retrotrans_gag"/>
    <property type="match status" value="1"/>
</dbReference>
<organism evidence="3 5">
    <name type="scientific">Loxostege sticticalis</name>
    <name type="common">Beet webworm moth</name>
    <dbReference type="NCBI Taxonomy" id="481309"/>
    <lineage>
        <taxon>Eukaryota</taxon>
        <taxon>Metazoa</taxon>
        <taxon>Ecdysozoa</taxon>
        <taxon>Arthropoda</taxon>
        <taxon>Hexapoda</taxon>
        <taxon>Insecta</taxon>
        <taxon>Pterygota</taxon>
        <taxon>Neoptera</taxon>
        <taxon>Endopterygota</taxon>
        <taxon>Lepidoptera</taxon>
        <taxon>Glossata</taxon>
        <taxon>Ditrysia</taxon>
        <taxon>Pyraloidea</taxon>
        <taxon>Crambidae</taxon>
        <taxon>Pyraustinae</taxon>
        <taxon>Loxostege</taxon>
    </lineage>
</organism>